<dbReference type="PANTHER" id="PTHR43065">
    <property type="entry name" value="SENSOR HISTIDINE KINASE"/>
    <property type="match status" value="1"/>
</dbReference>
<dbReference type="AlphaFoldDB" id="A0A7W0CAB9"/>
<name>A0A7W0CAB9_9BACT</name>
<dbReference type="RefSeq" id="WP_220128373.1">
    <property type="nucleotide sequence ID" value="NZ_JACDUS010000006.1"/>
</dbReference>
<keyword evidence="10" id="KW-0067">ATP-binding</keyword>
<evidence type="ECO:0000256" key="9">
    <source>
        <dbReference type="ARBA" id="ARBA00022777"/>
    </source>
</evidence>
<keyword evidence="9 16" id="KW-0418">Kinase</keyword>
<keyword evidence="5" id="KW-0597">Phosphoprotein</keyword>
<keyword evidence="4" id="KW-1003">Cell membrane</keyword>
<evidence type="ECO:0000313" key="16">
    <source>
        <dbReference type="EMBL" id="MBA2881997.1"/>
    </source>
</evidence>
<dbReference type="CDD" id="cd00082">
    <property type="entry name" value="HisKA"/>
    <property type="match status" value="1"/>
</dbReference>
<keyword evidence="17" id="KW-1185">Reference proteome</keyword>
<evidence type="ECO:0000256" key="4">
    <source>
        <dbReference type="ARBA" id="ARBA00022475"/>
    </source>
</evidence>
<dbReference type="GO" id="GO:0005886">
    <property type="term" value="C:plasma membrane"/>
    <property type="evidence" value="ECO:0007669"/>
    <property type="project" value="UniProtKB-SubCell"/>
</dbReference>
<gene>
    <name evidence="16" type="ORF">HNR65_002331</name>
</gene>
<dbReference type="InterPro" id="IPR003661">
    <property type="entry name" value="HisK_dim/P_dom"/>
</dbReference>
<dbReference type="SMART" id="SM00387">
    <property type="entry name" value="HATPase_c"/>
    <property type="match status" value="1"/>
</dbReference>
<dbReference type="InterPro" id="IPR005467">
    <property type="entry name" value="His_kinase_dom"/>
</dbReference>
<dbReference type="GO" id="GO:0005524">
    <property type="term" value="F:ATP binding"/>
    <property type="evidence" value="ECO:0007669"/>
    <property type="project" value="UniProtKB-KW"/>
</dbReference>
<dbReference type="GO" id="GO:0000155">
    <property type="term" value="F:phosphorelay sensor kinase activity"/>
    <property type="evidence" value="ECO:0007669"/>
    <property type="project" value="InterPro"/>
</dbReference>
<keyword evidence="12" id="KW-0902">Two-component regulatory system</keyword>
<evidence type="ECO:0000313" key="17">
    <source>
        <dbReference type="Proteomes" id="UP000525298"/>
    </source>
</evidence>
<dbReference type="SUPFAM" id="SSF47384">
    <property type="entry name" value="Homodimeric domain of signal transducing histidine kinase"/>
    <property type="match status" value="1"/>
</dbReference>
<dbReference type="InterPro" id="IPR003594">
    <property type="entry name" value="HATPase_dom"/>
</dbReference>
<dbReference type="SMART" id="SM00388">
    <property type="entry name" value="HisKA"/>
    <property type="match status" value="1"/>
</dbReference>
<comment type="catalytic activity">
    <reaction evidence="1">
        <text>ATP + protein L-histidine = ADP + protein N-phospho-L-histidine.</text>
        <dbReference type="EC" id="2.7.13.3"/>
    </reaction>
</comment>
<keyword evidence="7 14" id="KW-0812">Transmembrane</keyword>
<dbReference type="PROSITE" id="PS50109">
    <property type="entry name" value="HIS_KIN"/>
    <property type="match status" value="1"/>
</dbReference>
<feature type="transmembrane region" description="Helical" evidence="14">
    <location>
        <begin position="301"/>
        <end position="324"/>
    </location>
</feature>
<keyword evidence="6 16" id="KW-0808">Transferase</keyword>
<dbReference type="EC" id="2.7.13.3" evidence="3"/>
<dbReference type="InterPro" id="IPR033479">
    <property type="entry name" value="dCache_1"/>
</dbReference>
<evidence type="ECO:0000256" key="3">
    <source>
        <dbReference type="ARBA" id="ARBA00012438"/>
    </source>
</evidence>
<evidence type="ECO:0000259" key="15">
    <source>
        <dbReference type="PROSITE" id="PS50109"/>
    </source>
</evidence>
<dbReference type="SUPFAM" id="SSF55874">
    <property type="entry name" value="ATPase domain of HSP90 chaperone/DNA topoisomerase II/histidine kinase"/>
    <property type="match status" value="1"/>
</dbReference>
<accession>A0A7W0CAB9</accession>
<dbReference type="CDD" id="cd18774">
    <property type="entry name" value="PDC2_HK_sensor"/>
    <property type="match status" value="1"/>
</dbReference>
<dbReference type="PANTHER" id="PTHR43065:SF46">
    <property type="entry name" value="C4-DICARBOXYLATE TRANSPORT SENSOR PROTEIN DCTB"/>
    <property type="match status" value="1"/>
</dbReference>
<feature type="transmembrane region" description="Helical" evidence="14">
    <location>
        <begin position="36"/>
        <end position="57"/>
    </location>
</feature>
<reference evidence="16 17" key="1">
    <citation type="submission" date="2020-07" db="EMBL/GenBank/DDBJ databases">
        <title>Genomic Encyclopedia of Type Strains, Phase IV (KMG-IV): sequencing the most valuable type-strain genomes for metagenomic binning, comparative biology and taxonomic classification.</title>
        <authorList>
            <person name="Goeker M."/>
        </authorList>
    </citation>
    <scope>NUCLEOTIDE SEQUENCE [LARGE SCALE GENOMIC DNA]</scope>
    <source>
        <strain evidence="16 17">DSM 17721</strain>
    </source>
</reference>
<dbReference type="EMBL" id="JACDUS010000006">
    <property type="protein sequence ID" value="MBA2881997.1"/>
    <property type="molecule type" value="Genomic_DNA"/>
</dbReference>
<dbReference type="Pfam" id="PF02743">
    <property type="entry name" value="dCache_1"/>
    <property type="match status" value="1"/>
</dbReference>
<dbReference type="Proteomes" id="UP000525298">
    <property type="component" value="Unassembled WGS sequence"/>
</dbReference>
<dbReference type="Gene3D" id="3.30.450.20">
    <property type="entry name" value="PAS domain"/>
    <property type="match status" value="1"/>
</dbReference>
<protein>
    <recommendedName>
        <fullName evidence="3">histidine kinase</fullName>
        <ecNumber evidence="3">2.7.13.3</ecNumber>
    </recommendedName>
</protein>
<dbReference type="Pfam" id="PF00512">
    <property type="entry name" value="HisKA"/>
    <property type="match status" value="1"/>
</dbReference>
<comment type="subcellular location">
    <subcellularLocation>
        <location evidence="2">Cell membrane</location>
        <topology evidence="2">Multi-pass membrane protein</topology>
    </subcellularLocation>
</comment>
<organism evidence="16 17">
    <name type="scientific">Desulfosalsimonas propionicica</name>
    <dbReference type="NCBI Taxonomy" id="332175"/>
    <lineage>
        <taxon>Bacteria</taxon>
        <taxon>Pseudomonadati</taxon>
        <taxon>Thermodesulfobacteriota</taxon>
        <taxon>Desulfobacteria</taxon>
        <taxon>Desulfobacterales</taxon>
        <taxon>Desulfosalsimonadaceae</taxon>
        <taxon>Desulfosalsimonas</taxon>
    </lineage>
</organism>
<evidence type="ECO:0000256" key="7">
    <source>
        <dbReference type="ARBA" id="ARBA00022692"/>
    </source>
</evidence>
<evidence type="ECO:0000256" key="8">
    <source>
        <dbReference type="ARBA" id="ARBA00022741"/>
    </source>
</evidence>
<evidence type="ECO:0000256" key="11">
    <source>
        <dbReference type="ARBA" id="ARBA00022989"/>
    </source>
</evidence>
<comment type="caution">
    <text evidence="16">The sequence shown here is derived from an EMBL/GenBank/DDBJ whole genome shotgun (WGS) entry which is preliminary data.</text>
</comment>
<feature type="domain" description="Histidine kinase" evidence="15">
    <location>
        <begin position="356"/>
        <end position="570"/>
    </location>
</feature>
<keyword evidence="11 14" id="KW-1133">Transmembrane helix</keyword>
<keyword evidence="13 14" id="KW-0472">Membrane</keyword>
<evidence type="ECO:0000256" key="13">
    <source>
        <dbReference type="ARBA" id="ARBA00023136"/>
    </source>
</evidence>
<proteinExistence type="predicted"/>
<evidence type="ECO:0000256" key="1">
    <source>
        <dbReference type="ARBA" id="ARBA00000085"/>
    </source>
</evidence>
<evidence type="ECO:0000256" key="2">
    <source>
        <dbReference type="ARBA" id="ARBA00004651"/>
    </source>
</evidence>
<keyword evidence="8" id="KW-0547">Nucleotide-binding</keyword>
<dbReference type="PRINTS" id="PR00344">
    <property type="entry name" value="BCTRLSENSOR"/>
</dbReference>
<evidence type="ECO:0000256" key="10">
    <source>
        <dbReference type="ARBA" id="ARBA00022840"/>
    </source>
</evidence>
<dbReference type="InterPro" id="IPR036097">
    <property type="entry name" value="HisK_dim/P_sf"/>
</dbReference>
<evidence type="ECO:0000256" key="6">
    <source>
        <dbReference type="ARBA" id="ARBA00022679"/>
    </source>
</evidence>
<dbReference type="InterPro" id="IPR036890">
    <property type="entry name" value="HATPase_C_sf"/>
</dbReference>
<sequence length="577" mass="66183">MADKMKKWWDLCRQIFERDEEKKEMPRRYRRLRRNIIFLMLAVTLIPLAIMAATNAMQYQKNIKSERIKPIRAIAGKAAHSFELFLEERLSAIHFISSSYSYEILSGQATLHRIFRILREEYGGYVDLGIINNDGTKIAYTGPYDLLNKNYSNQQWFNEARVRGVYISDVFMGYRDLPHIAMAVQNLNDQGESWILRATMDTKKFEDLISPMGMDPITDAFIVNSKGVLQSDSRNYGKVLDQFPMEIPSGDSGTHVRELTDPDGREIVMVYSRLIKYDFTLVMILPQANVFQPWHTLKQEMSYMFVASVIAIFLVIFGSTHLLVKRIREADEKRVIAFRELEYTQKLSSIGRLAAGVAHEINNPLAIINEKAGLLKDLVDHDKHHDKEKLMRGVSQILQSVDRCRNITHRLLGFARRIGVQYELLDINEVLRDTLGFLEKEAHHRNLNIEFKFDEQIPKISSDRGQLQQVILNMLTNAFAAVKDGGEIVLSTWKKDEQTVALAIRDNGHGMTEETMRQIFEPFFTTKKGYGTGLGLSITYGIIKKLGGEIKVDSKIEQGTTFTIFLPKTPPGEMEDD</sequence>
<dbReference type="Gene3D" id="3.30.565.10">
    <property type="entry name" value="Histidine kinase-like ATPase, C-terminal domain"/>
    <property type="match status" value="1"/>
</dbReference>
<dbReference type="Gene3D" id="1.10.287.130">
    <property type="match status" value="1"/>
</dbReference>
<evidence type="ECO:0000256" key="12">
    <source>
        <dbReference type="ARBA" id="ARBA00023012"/>
    </source>
</evidence>
<dbReference type="InterPro" id="IPR004358">
    <property type="entry name" value="Sig_transdc_His_kin-like_C"/>
</dbReference>
<evidence type="ECO:0000256" key="5">
    <source>
        <dbReference type="ARBA" id="ARBA00022553"/>
    </source>
</evidence>
<evidence type="ECO:0000256" key="14">
    <source>
        <dbReference type="SAM" id="Phobius"/>
    </source>
</evidence>
<dbReference type="Pfam" id="PF02518">
    <property type="entry name" value="HATPase_c"/>
    <property type="match status" value="1"/>
</dbReference>